<evidence type="ECO:0000313" key="2">
    <source>
        <dbReference type="Proteomes" id="UP000095576"/>
    </source>
</evidence>
<reference evidence="1 2" key="1">
    <citation type="submission" date="2015-09" db="EMBL/GenBank/DDBJ databases">
        <authorList>
            <consortium name="Pathogen Informatics"/>
        </authorList>
    </citation>
    <scope>NUCLEOTIDE SEQUENCE [LARGE SCALE GENOMIC DNA]</scope>
    <source>
        <strain evidence="1 2">2789STDY5834899</strain>
    </source>
</reference>
<dbReference type="EMBL" id="CZAP01000003">
    <property type="protein sequence ID" value="CUP20117.1"/>
    <property type="molecule type" value="Genomic_DNA"/>
</dbReference>
<name>A0A174LC50_BACT4</name>
<protein>
    <submittedName>
        <fullName evidence="1">YD repeat protein</fullName>
    </submittedName>
</protein>
<dbReference type="RefSeq" id="WP_070103073.1">
    <property type="nucleotide sequence ID" value="NZ_CZAP01000003.1"/>
</dbReference>
<dbReference type="AlphaFoldDB" id="A0A174LC50"/>
<gene>
    <name evidence="1" type="ORF">ERS852511_01446</name>
</gene>
<dbReference type="Proteomes" id="UP000095576">
    <property type="component" value="Unassembled WGS sequence"/>
</dbReference>
<accession>A0A174LC50</accession>
<evidence type="ECO:0000313" key="1">
    <source>
        <dbReference type="EMBL" id="CUP20117.1"/>
    </source>
</evidence>
<proteinExistence type="predicted"/>
<sequence length="1270" mass="145264">MKRILFLYLFLFVSLIGYTQDFQPGPQAKNLIEHKNVMVDYSTGVLHYTVPIYSLKSGNYELPISLDYIGRGVKYYDKRGMLGLNWTLNTGGVVTRTVRGGIADEEHNYGYLWTADNSIPLKDDCKNVSLRKRDGESDIFTAVFNGKSINFIIRADEQQHIYAEPLELTNVRIICEGSSNFIEGWSIIDENGDHYIYRQQEWSLNARREDVSTLSGIACSEYISAWHLTKIIPCNSAPIEFLYKKDIEINSLDGQDQWSTINKAAIGKPSKMKYEYGSPVIEYPFDFDKYIDEYRMYIDEARSYLIGHSFDLQVKEAGEKATFFYNYGMYASNTLDYKLSNELSRNFRIIGLLGDIEGAMAASEDLLRTLQNLENSINHFATTHEQLMAATFIASAKQVVVKCMHEKRNISKKEIKGGSGYDVYSPILAMIVTPERIIEFGYKNSGKNDNILTSITVCDWFKDPISIVSLDCLSRSLDEISFLDKNGTKISNILFDYYVPSPSLKQEDLIPDFWGDFQVSSTVEGKYGEIAALYSLKNISLPDGGNIEIAYERNQVGSGSIGTVHGGIRLKFLAFTDGMSSAKDTISYDYPLPGRSVYDSFSNSETVRYAGFSDKIVYDQIRTKGYAFLNLGNNGIYYPYVQENIHKKGINTYLYQVPGKTSEGIYGFWLNGLLLGKAMYDEQGNLKQMTKYIYGMEIDEYPGVYSEVLRDHFVNDARLSYNCSLPQMQASDYYMDGESLKYFYEKQSNDYIDGAELYRINIQPRLNPTLPPMDYRLCYGGKVLLRKELDYKFEGDKTAKASYNDFFIPLKESPFHKIEYYYDNVRSAFPTRIAKTGADGNVYTTVYKRVVDMSLGIDSVIDEMKRKNILSPIVKKLNLSNDQLLTETIWRYCIDKQSDSCLFAPIEQLVYIPESTVVYSVNNEDISLFTYGESNYEKVTLYKYVHNKVSYLPIEEDACTKGKSYAYDDYGHLLLDCQGVGASATDKYKMPRNKLDNASYAKLVYEEFYKFFSINQQLDILAADSDIFFKYCHSDRYKSIILFITETLKASMNPNLGLLVDLQFNIKYNQLLDEFEQQYNAFLEAHPQYTNWKIPNALSVLRSVVTSPEYADVPFAKYMYQLEYKTNSPYNTKYSIRLTTIPDSKRLKLYVLDGSRSISCQVSHAGSRTNYIPSECNSSSMLKVFDLDLSAYEDITAVDIPSSGVYMTLVPEGSSFKATSYNFDGTIYARFDETMNLELYSYDSAGRVIQTKDQYGNILKEYKYNQVINE</sequence>
<organism evidence="1 2">
    <name type="scientific">Bacteroides thetaiotaomicron</name>
    <dbReference type="NCBI Taxonomy" id="818"/>
    <lineage>
        <taxon>Bacteria</taxon>
        <taxon>Pseudomonadati</taxon>
        <taxon>Bacteroidota</taxon>
        <taxon>Bacteroidia</taxon>
        <taxon>Bacteroidales</taxon>
        <taxon>Bacteroidaceae</taxon>
        <taxon>Bacteroides</taxon>
    </lineage>
</organism>